<dbReference type="InterPro" id="IPR039261">
    <property type="entry name" value="FNR_nucleotide-bd"/>
</dbReference>
<dbReference type="InterPro" id="IPR017927">
    <property type="entry name" value="FAD-bd_FR_type"/>
</dbReference>
<dbReference type="Gene3D" id="2.40.30.10">
    <property type="entry name" value="Translation factors"/>
    <property type="match status" value="1"/>
</dbReference>
<proteinExistence type="inferred from homology"/>
<dbReference type="InterPro" id="IPR017938">
    <property type="entry name" value="Riboflavin_synthase-like_b-brl"/>
</dbReference>
<evidence type="ECO:0000256" key="22">
    <source>
        <dbReference type="ARBA" id="ARBA00023136"/>
    </source>
</evidence>
<evidence type="ECO:0000313" key="31">
    <source>
        <dbReference type="Proteomes" id="UP001595377"/>
    </source>
</evidence>
<dbReference type="PROSITE" id="PS51085">
    <property type="entry name" value="2FE2S_FER_2"/>
    <property type="match status" value="1"/>
</dbReference>
<evidence type="ECO:0000256" key="13">
    <source>
        <dbReference type="ARBA" id="ARBA00022723"/>
    </source>
</evidence>
<dbReference type="InterPro" id="IPR010205">
    <property type="entry name" value="NqrF"/>
</dbReference>
<evidence type="ECO:0000256" key="9">
    <source>
        <dbReference type="ARBA" id="ARBA00022475"/>
    </source>
</evidence>
<evidence type="ECO:0000256" key="3">
    <source>
        <dbReference type="ARBA" id="ARBA00004533"/>
    </source>
</evidence>
<dbReference type="InterPro" id="IPR036010">
    <property type="entry name" value="2Fe-2S_ferredoxin-like_sf"/>
</dbReference>
<keyword evidence="27" id="KW-1133">Transmembrane helix</keyword>
<keyword evidence="17" id="KW-0411">Iron-sulfur</keyword>
<keyword evidence="8" id="KW-0813">Transport</keyword>
<gene>
    <name evidence="30" type="primary">nqrF</name>
    <name evidence="30" type="ORF">ACFOHH_10660</name>
</gene>
<organism evidence="30 31">
    <name type="scientific">Shinella pollutisoli</name>
    <dbReference type="NCBI Taxonomy" id="2250594"/>
    <lineage>
        <taxon>Bacteria</taxon>
        <taxon>Pseudomonadati</taxon>
        <taxon>Pseudomonadota</taxon>
        <taxon>Alphaproteobacteria</taxon>
        <taxon>Hyphomicrobiales</taxon>
        <taxon>Rhizobiaceae</taxon>
        <taxon>Shinella</taxon>
    </lineage>
</organism>
<keyword evidence="10" id="KW-0997">Cell inner membrane</keyword>
<dbReference type="InterPro" id="IPR001041">
    <property type="entry name" value="2Fe-2S_ferredoxin-type"/>
</dbReference>
<dbReference type="CDD" id="cd00207">
    <property type="entry name" value="fer2"/>
    <property type="match status" value="1"/>
</dbReference>
<dbReference type="Pfam" id="PF00175">
    <property type="entry name" value="NAD_binding_1"/>
    <property type="match status" value="1"/>
</dbReference>
<dbReference type="Gene3D" id="3.10.20.30">
    <property type="match status" value="1"/>
</dbReference>
<evidence type="ECO:0000256" key="24">
    <source>
        <dbReference type="ARBA" id="ARBA00030032"/>
    </source>
</evidence>
<keyword evidence="11" id="KW-0285">Flavoprotein</keyword>
<feature type="domain" description="2Fe-2S ferredoxin-type" evidence="28">
    <location>
        <begin position="38"/>
        <end position="131"/>
    </location>
</feature>
<evidence type="ECO:0000256" key="21">
    <source>
        <dbReference type="ARBA" id="ARBA00023075"/>
    </source>
</evidence>
<keyword evidence="27" id="KW-0812">Transmembrane</keyword>
<comment type="subcellular location">
    <subcellularLocation>
        <location evidence="3">Cell inner membrane</location>
    </subcellularLocation>
</comment>
<keyword evidence="18" id="KW-0520">NAD</keyword>
<evidence type="ECO:0000256" key="6">
    <source>
        <dbReference type="ARBA" id="ARBA00013099"/>
    </source>
</evidence>
<dbReference type="Gene3D" id="3.40.50.80">
    <property type="entry name" value="Nucleotide-binding domain of ferredoxin-NADP reductase (FNR) module"/>
    <property type="match status" value="1"/>
</dbReference>
<evidence type="ECO:0000256" key="7">
    <source>
        <dbReference type="ARBA" id="ARBA00019729"/>
    </source>
</evidence>
<comment type="cofactor">
    <cofactor evidence="1">
        <name>FAD</name>
        <dbReference type="ChEBI" id="CHEBI:57692"/>
    </cofactor>
</comment>
<evidence type="ECO:0000256" key="2">
    <source>
        <dbReference type="ARBA" id="ARBA00002972"/>
    </source>
</evidence>
<evidence type="ECO:0000256" key="17">
    <source>
        <dbReference type="ARBA" id="ARBA00023014"/>
    </source>
</evidence>
<reference evidence="31" key="1">
    <citation type="journal article" date="2019" name="Int. J. Syst. Evol. Microbiol.">
        <title>The Global Catalogue of Microorganisms (GCM) 10K type strain sequencing project: providing services to taxonomists for standard genome sequencing and annotation.</title>
        <authorList>
            <consortium name="The Broad Institute Genomics Platform"/>
            <consortium name="The Broad Institute Genome Sequencing Center for Infectious Disease"/>
            <person name="Wu L."/>
            <person name="Ma J."/>
        </authorList>
    </citation>
    <scope>NUCLEOTIDE SEQUENCE [LARGE SCALE GENOMIC DNA]</scope>
    <source>
        <strain evidence="31">KCTC 52677</strain>
    </source>
</reference>
<comment type="function">
    <text evidence="2">NQR complex catalyzes the reduction of ubiquinone-1 to ubiquinol by two successive reactions, coupled with the transport of Na(+) ions from the cytoplasm to the periplasm. The first step is catalyzed by NqrF, which accepts electrons from NADH and reduces ubiquinone-1 to ubisemiquinone by a one-electron transfer pathway.</text>
</comment>
<keyword evidence="21" id="KW-0830">Ubiquinone</keyword>
<evidence type="ECO:0000256" key="10">
    <source>
        <dbReference type="ARBA" id="ARBA00022519"/>
    </source>
</evidence>
<dbReference type="PRINTS" id="PR00371">
    <property type="entry name" value="FPNCR"/>
</dbReference>
<comment type="subunit">
    <text evidence="5">Composed of six subunits; NqrA, NqrB, NqrC, NqrD, NqrE and NqrF.</text>
</comment>
<evidence type="ECO:0000259" key="28">
    <source>
        <dbReference type="PROSITE" id="PS51085"/>
    </source>
</evidence>
<dbReference type="NCBIfam" id="TIGR01941">
    <property type="entry name" value="nqrF"/>
    <property type="match status" value="1"/>
</dbReference>
<dbReference type="InterPro" id="IPR001709">
    <property type="entry name" value="Flavoprot_Pyr_Nucl_cyt_Rdtase"/>
</dbReference>
<dbReference type="SUPFAM" id="SSF52343">
    <property type="entry name" value="Ferredoxin reductase-like, C-terminal NADP-linked domain"/>
    <property type="match status" value="1"/>
</dbReference>
<evidence type="ECO:0000256" key="8">
    <source>
        <dbReference type="ARBA" id="ARBA00022448"/>
    </source>
</evidence>
<keyword evidence="9" id="KW-1003">Cell membrane</keyword>
<dbReference type="PANTHER" id="PTHR43644">
    <property type="entry name" value="NA(+)-TRANSLOCATING NADH-QUINONE REDUCTASE SUBUNIT"/>
    <property type="match status" value="1"/>
</dbReference>
<feature type="transmembrane region" description="Helical" evidence="27">
    <location>
        <begin position="6"/>
        <end position="30"/>
    </location>
</feature>
<keyword evidence="16" id="KW-0408">Iron</keyword>
<dbReference type="InterPro" id="IPR012675">
    <property type="entry name" value="Beta-grasp_dom_sf"/>
</dbReference>
<keyword evidence="15" id="KW-1278">Translocase</keyword>
<dbReference type="SUPFAM" id="SSF54292">
    <property type="entry name" value="2Fe-2S ferredoxin-like"/>
    <property type="match status" value="1"/>
</dbReference>
<dbReference type="EC" id="7.2.1.1" evidence="6"/>
<dbReference type="RefSeq" id="WP_257313334.1">
    <property type="nucleotide sequence ID" value="NZ_JANFDG010000004.1"/>
</dbReference>
<evidence type="ECO:0000256" key="5">
    <source>
        <dbReference type="ARBA" id="ARBA00011309"/>
    </source>
</evidence>
<evidence type="ECO:0000256" key="1">
    <source>
        <dbReference type="ARBA" id="ARBA00001974"/>
    </source>
</evidence>
<evidence type="ECO:0000259" key="29">
    <source>
        <dbReference type="PROSITE" id="PS51384"/>
    </source>
</evidence>
<evidence type="ECO:0000256" key="27">
    <source>
        <dbReference type="SAM" id="Phobius"/>
    </source>
</evidence>
<evidence type="ECO:0000256" key="11">
    <source>
        <dbReference type="ARBA" id="ARBA00022630"/>
    </source>
</evidence>
<evidence type="ECO:0000256" key="16">
    <source>
        <dbReference type="ARBA" id="ARBA00023004"/>
    </source>
</evidence>
<dbReference type="Proteomes" id="UP001595377">
    <property type="component" value="Unassembled WGS sequence"/>
</dbReference>
<dbReference type="SUPFAM" id="SSF63380">
    <property type="entry name" value="Riboflavin synthase domain-like"/>
    <property type="match status" value="1"/>
</dbReference>
<evidence type="ECO:0000256" key="15">
    <source>
        <dbReference type="ARBA" id="ARBA00022967"/>
    </source>
</evidence>
<keyword evidence="31" id="KW-1185">Reference proteome</keyword>
<keyword evidence="20" id="KW-0406">Ion transport</keyword>
<keyword evidence="12" id="KW-0001">2Fe-2S</keyword>
<dbReference type="Pfam" id="PF00970">
    <property type="entry name" value="FAD_binding_6"/>
    <property type="match status" value="1"/>
</dbReference>
<evidence type="ECO:0000256" key="25">
    <source>
        <dbReference type="ARBA" id="ARBA00030787"/>
    </source>
</evidence>
<evidence type="ECO:0000256" key="23">
    <source>
        <dbReference type="ARBA" id="ARBA00023201"/>
    </source>
</evidence>
<protein>
    <recommendedName>
        <fullName evidence="7">Na(+)-translocating NADH-quinone reductase subunit F</fullName>
        <ecNumber evidence="6">7.2.1.1</ecNumber>
    </recommendedName>
    <alternativeName>
        <fullName evidence="25">NQR complex subunit F</fullName>
    </alternativeName>
    <alternativeName>
        <fullName evidence="24">NQR-1 subunit F</fullName>
    </alternativeName>
</protein>
<keyword evidence="22 27" id="KW-0472">Membrane</keyword>
<evidence type="ECO:0000256" key="14">
    <source>
        <dbReference type="ARBA" id="ARBA00022827"/>
    </source>
</evidence>
<name>A0ABV7DGY8_9HYPH</name>
<keyword evidence="23" id="KW-0739">Sodium transport</keyword>
<dbReference type="PANTHER" id="PTHR43644:SF1">
    <property type="entry name" value="NAD(P)H-FLAVIN REDUCTASE"/>
    <property type="match status" value="1"/>
</dbReference>
<keyword evidence="19" id="KW-0915">Sodium</keyword>
<evidence type="ECO:0000256" key="4">
    <source>
        <dbReference type="ARBA" id="ARBA00005570"/>
    </source>
</evidence>
<comment type="similarity">
    <text evidence="4">Belongs to the NqrF family.</text>
</comment>
<evidence type="ECO:0000256" key="12">
    <source>
        <dbReference type="ARBA" id="ARBA00022714"/>
    </source>
</evidence>
<evidence type="ECO:0000256" key="20">
    <source>
        <dbReference type="ARBA" id="ARBA00023065"/>
    </source>
</evidence>
<sequence>MTGTDVTEIALGSLFVVLLVVALTVVLMFARRRLLPQGAVRVTVNGGMGIEAARGDPLLGVLHGAGIGIPAACGGSGTCGLCRVGVEGAGAGEVQATERALLSPAERRAHVRLACQVRLRGPVDVTVAADVLAAESFPCRVLSNRMLAPLIRELVLELPEGRAFPFRAGGFAQLTAPAYGLDFSGIDIDPAYAQAWRIAGWPALKSVSTEPVTRAYSIASRPEDAGRIVFNIRLAVPPAGREHDIPPGIVSSWLFALKPGDTVETGGPFGEFHVQPTDRDMVFIGGGVGMAPLRAMIHEQIALGTRRRMTYFYGARTAADLFYVEEFEAIAARHENFTWTPALSDPAPSDRWTGATGFIHETVRAALAGHPAPDECEYYLCGPPVMISAVLAMLDRLGVEPHSIFNDDFGG</sequence>
<dbReference type="CDD" id="cd06188">
    <property type="entry name" value="NADH_quinone_reductase"/>
    <property type="match status" value="1"/>
</dbReference>
<evidence type="ECO:0000256" key="19">
    <source>
        <dbReference type="ARBA" id="ARBA00023053"/>
    </source>
</evidence>
<dbReference type="EMBL" id="JBHRSP010000017">
    <property type="protein sequence ID" value="MFC3073567.1"/>
    <property type="molecule type" value="Genomic_DNA"/>
</dbReference>
<evidence type="ECO:0000256" key="18">
    <source>
        <dbReference type="ARBA" id="ARBA00023027"/>
    </source>
</evidence>
<feature type="domain" description="FAD-binding FR-type" evidence="29">
    <location>
        <begin position="134"/>
        <end position="275"/>
    </location>
</feature>
<comment type="caution">
    <text evidence="30">The sequence shown here is derived from an EMBL/GenBank/DDBJ whole genome shotgun (WGS) entry which is preliminary data.</text>
</comment>
<dbReference type="Pfam" id="PF00111">
    <property type="entry name" value="Fer2"/>
    <property type="match status" value="1"/>
</dbReference>
<evidence type="ECO:0000313" key="30">
    <source>
        <dbReference type="EMBL" id="MFC3073567.1"/>
    </source>
</evidence>
<dbReference type="InterPro" id="IPR008333">
    <property type="entry name" value="Cbr1-like_FAD-bd_dom"/>
</dbReference>
<dbReference type="PROSITE" id="PS51384">
    <property type="entry name" value="FAD_FR"/>
    <property type="match status" value="1"/>
</dbReference>
<evidence type="ECO:0000256" key="26">
    <source>
        <dbReference type="ARBA" id="ARBA00048891"/>
    </source>
</evidence>
<keyword evidence="14" id="KW-0274">FAD</keyword>
<keyword evidence="13" id="KW-0479">Metal-binding</keyword>
<dbReference type="InterPro" id="IPR001433">
    <property type="entry name" value="OxRdtase_FAD/NAD-bd"/>
</dbReference>
<comment type="catalytic activity">
    <reaction evidence="26">
        <text>a ubiquinone + n Na(+)(in) + NADH + H(+) = a ubiquinol + n Na(+)(out) + NAD(+)</text>
        <dbReference type="Rhea" id="RHEA:47748"/>
        <dbReference type="Rhea" id="RHEA-COMP:9565"/>
        <dbReference type="Rhea" id="RHEA-COMP:9566"/>
        <dbReference type="ChEBI" id="CHEBI:15378"/>
        <dbReference type="ChEBI" id="CHEBI:16389"/>
        <dbReference type="ChEBI" id="CHEBI:17976"/>
        <dbReference type="ChEBI" id="CHEBI:29101"/>
        <dbReference type="ChEBI" id="CHEBI:57540"/>
        <dbReference type="ChEBI" id="CHEBI:57945"/>
        <dbReference type="EC" id="7.2.1.1"/>
    </reaction>
</comment>
<accession>A0ABV7DGY8</accession>